<proteinExistence type="predicted"/>
<evidence type="ECO:0000313" key="2">
    <source>
        <dbReference type="Proteomes" id="UP000019441"/>
    </source>
</evidence>
<dbReference type="Proteomes" id="UP000019441">
    <property type="component" value="Chromosome"/>
</dbReference>
<reference evidence="1 2" key="1">
    <citation type="journal article" date="2014" name="Genome Announc.">
        <title>Whole Genome Sequence of the Probiotic Strain Lactobacillus paracasei N1115, Isolated from Traditional Chinese Fermented Milk.</title>
        <authorList>
            <person name="Wang S."/>
            <person name="Zhu H."/>
            <person name="He F."/>
            <person name="Luo Y."/>
            <person name="Kang Z."/>
            <person name="Lu C."/>
            <person name="Feng L."/>
            <person name="Lu X."/>
            <person name="Xue Y."/>
            <person name="Wang H."/>
        </authorList>
    </citation>
    <scope>NUCLEOTIDE SEQUENCE [LARGE SCALE GENOMIC DNA]</scope>
    <source>
        <strain evidence="1 2">N1115</strain>
    </source>
</reference>
<organism evidence="1 2">
    <name type="scientific">Lacticaseibacillus paracasei N1115</name>
    <dbReference type="NCBI Taxonomy" id="1446494"/>
    <lineage>
        <taxon>Bacteria</taxon>
        <taxon>Bacillati</taxon>
        <taxon>Bacillota</taxon>
        <taxon>Bacilli</taxon>
        <taxon>Lactobacillales</taxon>
        <taxon>Lactobacillaceae</taxon>
        <taxon>Lacticaseibacillus</taxon>
    </lineage>
</organism>
<evidence type="ECO:0008006" key="3">
    <source>
        <dbReference type="Google" id="ProtNLM"/>
    </source>
</evidence>
<sequence>MMDKQKQNTWEGYFAQRWFEFGKKGEEPYTRRMILTSDGQVDNYTSVNERYWQVTDDELQFLNGDHQVTTRFPLPADPLAIDKFTLIGDFVLDPSIHHQLVARHMPESLHELNDGMRQDLDDHFLQAASSTYPLDRKIKTHSHIRVAFIINCVETLPALLPLIKAVKDDNMFELKVIAVDRFYESVNVLPTLANVTKFLDKQGVPCIPVDGNYEVALRKLKLWQADFLIRQSEWDEDFPEAFHADHLDWARLIHIPYTITEKMIHPANQKEGSLLTNDYYLHVWRYFAADPLSPNEKQAVDTSFVSQDIFQPVGSMKAKMIEHATPHWPIHHGGKRVLWTAHHTITKNWFNFGTFPEIYRAMYTWTKTHQELSVLFNPHPLLREIISTEEVPGLTLQQYDDFLKQFDELPNGGVLQHTSQYGASAASDIILTDGASAFYEMQIQRKPIVALLRKDHTAFTAEGKQILEGVHVQTDISAAQRDILRLLHEPDSKLDKQIANTKAWLANDHPEYAIMQAMRGEMGL</sequence>
<dbReference type="RefSeq" id="WP_239085486.1">
    <property type="nucleotide sequence ID" value="NZ_CP007122.1"/>
</dbReference>
<protein>
    <recommendedName>
        <fullName evidence="3">Glycosyltransferase</fullName>
    </recommendedName>
</protein>
<gene>
    <name evidence="1" type="ORF">AF91_08375</name>
</gene>
<dbReference type="KEGG" id="lpq:AF91_08375"/>
<dbReference type="AlphaFoldDB" id="A0A806LHX5"/>
<dbReference type="EMBL" id="CP007122">
    <property type="protein sequence ID" value="AHJ34443.1"/>
    <property type="molecule type" value="Genomic_DNA"/>
</dbReference>
<name>A0A806LHX5_LACPA</name>
<accession>A0A806LHX5</accession>
<evidence type="ECO:0000313" key="1">
    <source>
        <dbReference type="EMBL" id="AHJ34443.1"/>
    </source>
</evidence>